<dbReference type="Gene3D" id="3.90.1150.10">
    <property type="entry name" value="Aspartate Aminotransferase, domain 1"/>
    <property type="match status" value="1"/>
</dbReference>
<evidence type="ECO:0000256" key="1">
    <source>
        <dbReference type="ARBA" id="ARBA00001933"/>
    </source>
</evidence>
<dbReference type="AlphaFoldDB" id="A0A0P1KTU6"/>
<dbReference type="PANTHER" id="PTHR11808">
    <property type="entry name" value="TRANS-SULFURATION ENZYME FAMILY MEMBER"/>
    <property type="match status" value="1"/>
</dbReference>
<evidence type="ECO:0000256" key="3">
    <source>
        <dbReference type="RuleBase" id="RU362118"/>
    </source>
</evidence>
<dbReference type="PIRSF" id="PIRSF001434">
    <property type="entry name" value="CGS"/>
    <property type="match status" value="1"/>
</dbReference>
<name>A0A0P1KTU6_9SACH</name>
<dbReference type="GO" id="GO:0030170">
    <property type="term" value="F:pyridoxal phosphate binding"/>
    <property type="evidence" value="ECO:0007669"/>
    <property type="project" value="InterPro"/>
</dbReference>
<dbReference type="InterPro" id="IPR015424">
    <property type="entry name" value="PyrdxlP-dep_Trfase"/>
</dbReference>
<dbReference type="GO" id="GO:0016846">
    <property type="term" value="F:carbon-sulfur lyase activity"/>
    <property type="evidence" value="ECO:0007669"/>
    <property type="project" value="TreeGrafter"/>
</dbReference>
<evidence type="ECO:0000313" key="4">
    <source>
        <dbReference type="EMBL" id="CUS22494.1"/>
    </source>
</evidence>
<protein>
    <submittedName>
        <fullName evidence="4">LAQU0S05e06656g1_1</fullName>
    </submittedName>
</protein>
<gene>
    <name evidence="4" type="ORF">LAQU0_S05e06656g</name>
</gene>
<comment type="cofactor">
    <cofactor evidence="1 3">
        <name>pyridoxal 5'-phosphate</name>
        <dbReference type="ChEBI" id="CHEBI:597326"/>
    </cofactor>
</comment>
<accession>A0A0P1KTU6</accession>
<keyword evidence="5" id="KW-1185">Reference proteome</keyword>
<dbReference type="GO" id="GO:0005737">
    <property type="term" value="C:cytoplasm"/>
    <property type="evidence" value="ECO:0007669"/>
    <property type="project" value="TreeGrafter"/>
</dbReference>
<proteinExistence type="inferred from homology"/>
<dbReference type="InterPro" id="IPR015422">
    <property type="entry name" value="PyrdxlP-dep_Trfase_small"/>
</dbReference>
<dbReference type="Proteomes" id="UP000236544">
    <property type="component" value="Unassembled WGS sequence"/>
</dbReference>
<organism evidence="4 5">
    <name type="scientific">Lachancea quebecensis</name>
    <dbReference type="NCBI Taxonomy" id="1654605"/>
    <lineage>
        <taxon>Eukaryota</taxon>
        <taxon>Fungi</taxon>
        <taxon>Dikarya</taxon>
        <taxon>Ascomycota</taxon>
        <taxon>Saccharomycotina</taxon>
        <taxon>Saccharomycetes</taxon>
        <taxon>Saccharomycetales</taxon>
        <taxon>Saccharomycetaceae</taxon>
        <taxon>Lachancea</taxon>
    </lineage>
</organism>
<evidence type="ECO:0000313" key="5">
    <source>
        <dbReference type="Proteomes" id="UP000236544"/>
    </source>
</evidence>
<dbReference type="InterPro" id="IPR015421">
    <property type="entry name" value="PyrdxlP-dep_Trfase_major"/>
</dbReference>
<reference evidence="5" key="1">
    <citation type="submission" date="2015-10" db="EMBL/GenBank/DDBJ databases">
        <authorList>
            <person name="Devillers H."/>
        </authorList>
    </citation>
    <scope>NUCLEOTIDE SEQUENCE [LARGE SCALE GENOMIC DNA]</scope>
</reference>
<dbReference type="InterPro" id="IPR000277">
    <property type="entry name" value="Cys/Met-Metab_PyrdxlP-dep_enz"/>
</dbReference>
<dbReference type="Pfam" id="PF01053">
    <property type="entry name" value="Cys_Met_Meta_PP"/>
    <property type="match status" value="1"/>
</dbReference>
<dbReference type="PANTHER" id="PTHR11808:SF35">
    <property type="entry name" value="CYSTATHIONINE GAMMA-SYNTHASE (AFU_ORTHOLOGUE AFUA_7G01590)"/>
    <property type="match status" value="1"/>
</dbReference>
<dbReference type="SUPFAM" id="SSF53383">
    <property type="entry name" value="PLP-dependent transferases"/>
    <property type="match status" value="1"/>
</dbReference>
<dbReference type="EMBL" id="LN890537">
    <property type="protein sequence ID" value="CUS22494.1"/>
    <property type="molecule type" value="Genomic_DNA"/>
</dbReference>
<dbReference type="GO" id="GO:0019346">
    <property type="term" value="P:transsulfuration"/>
    <property type="evidence" value="ECO:0007669"/>
    <property type="project" value="InterPro"/>
</dbReference>
<keyword evidence="2 3" id="KW-0663">Pyridoxal phosphate</keyword>
<evidence type="ECO:0000256" key="2">
    <source>
        <dbReference type="ARBA" id="ARBA00022898"/>
    </source>
</evidence>
<dbReference type="Gene3D" id="3.40.640.10">
    <property type="entry name" value="Type I PLP-dependent aspartate aminotransferase-like (Major domain)"/>
    <property type="match status" value="1"/>
</dbReference>
<dbReference type="OrthoDB" id="3512640at2759"/>
<sequence length="336" mass="37401">MSFATQSIHGDDECNRVPDIVPPINVSTTFRFDNDNLVPAGELDSSVDLNEQLIYSRESHPNSVRLERIVLKLLKVPSVVYASGLSAYFAVLIRFQPKRLFQATCYHTCSDAARLLERIGGLELCPLDELDSKCGPGDLMHIEDPLNPYGEAIDIAFFAEKAHEVGAILLIDSTLAPPPLRDPWLFGVDIVLHSGTTYFGGHSDVLSGIVAVKDEDTARQLRNERLVLGTIPASLESFLLLRSLRIKEIRVKKQSDTCEKIVKFLDTHKSVFNTVLKHVHHASLQKEEFVKKQMPNGFGPLFSILMNSPEQCKLLVRNVNTFQHATSLGGIESLIE</sequence>
<comment type="similarity">
    <text evidence="3">Belongs to the trans-sulfuration enzymes family.</text>
</comment>